<dbReference type="EMBL" id="MXAP01000063">
    <property type="protein sequence ID" value="OPH38204.1"/>
    <property type="molecule type" value="Genomic_DNA"/>
</dbReference>
<sequence>MKNFVVIDVETANANLSSICQIGIAVFDGETLIDEYVSLVNPQTYFDVMNVSIHGIDEADVQHAPTISEIEPIIRQYFAQGVVCSYGSFDRTALDRAIGNIPNVWLDIIKVVRRTWNEFAWAGYGLASISDYLNIELNNHHDALSDAKVAGQVLICAMRETRFDLDGIIKRANKTLTLNYENSRTKLKGNPDGEYYGETLVFTGVLSIPRSEATALANAKGFDVSPSVNSKTNYLVKGLAEPEKLNGKDMSTKESKALTLIKKGQDIIFLSEEDFFNLIK</sequence>
<dbReference type="GO" id="GO:0006259">
    <property type="term" value="P:DNA metabolic process"/>
    <property type="evidence" value="ECO:0007669"/>
    <property type="project" value="UniProtKB-ARBA"/>
</dbReference>
<evidence type="ECO:0000313" key="5">
    <source>
        <dbReference type="EMBL" id="STZ03131.1"/>
    </source>
</evidence>
<dbReference type="EMBL" id="UGQF01000001">
    <property type="protein sequence ID" value="STZ03131.1"/>
    <property type="molecule type" value="Genomic_DNA"/>
</dbReference>
<dbReference type="InterPro" id="IPR036397">
    <property type="entry name" value="RNaseH_sf"/>
</dbReference>
<gene>
    <name evidence="5" type="primary">exoX</name>
    <name evidence="4" type="ORF">B5J93_06565</name>
    <name evidence="5" type="ORF">NCTC11012_01364</name>
</gene>
<accession>A0A378QR20</accession>
<dbReference type="CDD" id="cd17748">
    <property type="entry name" value="BRCT_DNA_ligase_like"/>
    <property type="match status" value="1"/>
</dbReference>
<reference evidence="5 7" key="2">
    <citation type="submission" date="2018-06" db="EMBL/GenBank/DDBJ databases">
        <authorList>
            <consortium name="Pathogen Informatics"/>
            <person name="Doyle S."/>
        </authorList>
    </citation>
    <scope>NUCLEOTIDE SEQUENCE [LARGE SCALE GENOMIC DNA]</scope>
    <source>
        <strain evidence="5 7">NCTC11012</strain>
    </source>
</reference>
<dbReference type="Proteomes" id="UP000254618">
    <property type="component" value="Unassembled WGS sequence"/>
</dbReference>
<name>A0A378QR20_9GAMM</name>
<keyword evidence="2" id="KW-0269">Exonuclease</keyword>
<dbReference type="InterPro" id="IPR013520">
    <property type="entry name" value="Ribonucl_H"/>
</dbReference>
<dbReference type="Gene3D" id="3.30.420.10">
    <property type="entry name" value="Ribonuclease H-like superfamily/Ribonuclease H"/>
    <property type="match status" value="1"/>
</dbReference>
<protein>
    <submittedName>
        <fullName evidence="5">Exodeoxyribonuclease 10</fullName>
        <ecNumber evidence="5">3.1.11.-</ecNumber>
    </submittedName>
</protein>
<dbReference type="Pfam" id="PF00929">
    <property type="entry name" value="RNase_T"/>
    <property type="match status" value="1"/>
</dbReference>
<organism evidence="5 7">
    <name type="scientific">Moraxella equi</name>
    <dbReference type="NCBI Taxonomy" id="60442"/>
    <lineage>
        <taxon>Bacteria</taxon>
        <taxon>Pseudomonadati</taxon>
        <taxon>Pseudomonadota</taxon>
        <taxon>Gammaproteobacteria</taxon>
        <taxon>Moraxellales</taxon>
        <taxon>Moraxellaceae</taxon>
        <taxon>Moraxella</taxon>
    </lineage>
</organism>
<dbReference type="EC" id="3.1.11.-" evidence="5"/>
<evidence type="ECO:0000256" key="2">
    <source>
        <dbReference type="ARBA" id="ARBA00022839"/>
    </source>
</evidence>
<dbReference type="GO" id="GO:0003676">
    <property type="term" value="F:nucleic acid binding"/>
    <property type="evidence" value="ECO:0007669"/>
    <property type="project" value="InterPro"/>
</dbReference>
<evidence type="ECO:0000259" key="3">
    <source>
        <dbReference type="SMART" id="SM00479"/>
    </source>
</evidence>
<keyword evidence="1" id="KW-0540">Nuclease</keyword>
<keyword evidence="6" id="KW-1185">Reference proteome</keyword>
<evidence type="ECO:0000256" key="1">
    <source>
        <dbReference type="ARBA" id="ARBA00022722"/>
    </source>
</evidence>
<dbReference type="AlphaFoldDB" id="A0A378QR20"/>
<feature type="domain" description="Exonuclease" evidence="3">
    <location>
        <begin position="3"/>
        <end position="163"/>
    </location>
</feature>
<dbReference type="RefSeq" id="WP_079325658.1">
    <property type="nucleotide sequence ID" value="NZ_MXAP01000063.1"/>
</dbReference>
<dbReference type="SUPFAM" id="SSF52113">
    <property type="entry name" value="BRCT domain"/>
    <property type="match status" value="1"/>
</dbReference>
<dbReference type="PANTHER" id="PTHR30231:SF42">
    <property type="entry name" value="EXONUCLEASE"/>
    <property type="match status" value="1"/>
</dbReference>
<dbReference type="Proteomes" id="UP000190777">
    <property type="component" value="Unassembled WGS sequence"/>
</dbReference>
<keyword evidence="5" id="KW-0378">Hydrolase</keyword>
<evidence type="ECO:0000313" key="7">
    <source>
        <dbReference type="Proteomes" id="UP000254618"/>
    </source>
</evidence>
<dbReference type="Gene3D" id="3.40.50.10190">
    <property type="entry name" value="BRCT domain"/>
    <property type="match status" value="1"/>
</dbReference>
<dbReference type="SUPFAM" id="SSF53098">
    <property type="entry name" value="Ribonuclease H-like"/>
    <property type="match status" value="1"/>
</dbReference>
<dbReference type="PANTHER" id="PTHR30231">
    <property type="entry name" value="DNA POLYMERASE III SUBUNIT EPSILON"/>
    <property type="match status" value="1"/>
</dbReference>
<reference evidence="4 6" key="1">
    <citation type="submission" date="2017-03" db="EMBL/GenBank/DDBJ databases">
        <title>Draft genome sequence of Moraxella equi CCUG 4950T type strain.</title>
        <authorList>
            <person name="Salva-Serra F."/>
            <person name="Engstrom-Jakobsson H."/>
            <person name="Thorell K."/>
            <person name="Jaen-Luchoro D."/>
            <person name="Gonzales-Siles L."/>
            <person name="Karlsson R."/>
            <person name="Yazdan S."/>
            <person name="Boulund F."/>
            <person name="Johnning A."/>
            <person name="Engstrand L."/>
            <person name="Kristiansson E."/>
            <person name="Moore E."/>
        </authorList>
    </citation>
    <scope>NUCLEOTIDE SEQUENCE [LARGE SCALE GENOMIC DNA]</scope>
    <source>
        <strain evidence="4 6">CCUG 4950</strain>
    </source>
</reference>
<dbReference type="GO" id="GO:0005829">
    <property type="term" value="C:cytosol"/>
    <property type="evidence" value="ECO:0007669"/>
    <property type="project" value="TreeGrafter"/>
</dbReference>
<dbReference type="GO" id="GO:0008408">
    <property type="term" value="F:3'-5' exonuclease activity"/>
    <property type="evidence" value="ECO:0007669"/>
    <property type="project" value="TreeGrafter"/>
</dbReference>
<dbReference type="SMART" id="SM00479">
    <property type="entry name" value="EXOIII"/>
    <property type="match status" value="1"/>
</dbReference>
<evidence type="ECO:0000313" key="4">
    <source>
        <dbReference type="EMBL" id="OPH38204.1"/>
    </source>
</evidence>
<evidence type="ECO:0000313" key="6">
    <source>
        <dbReference type="Proteomes" id="UP000190777"/>
    </source>
</evidence>
<proteinExistence type="predicted"/>
<dbReference type="InterPro" id="IPR012337">
    <property type="entry name" value="RNaseH-like_sf"/>
</dbReference>
<dbReference type="InterPro" id="IPR036420">
    <property type="entry name" value="BRCT_dom_sf"/>
</dbReference>